<evidence type="ECO:0000256" key="8">
    <source>
        <dbReference type="ARBA" id="ARBA00022833"/>
    </source>
</evidence>
<comment type="similarity">
    <text evidence="2 10">Belongs to the peptidase M14 family.</text>
</comment>
<evidence type="ECO:0000256" key="10">
    <source>
        <dbReference type="PROSITE-ProRule" id="PRU01379"/>
    </source>
</evidence>
<evidence type="ECO:0000259" key="12">
    <source>
        <dbReference type="PROSITE" id="PS52035"/>
    </source>
</evidence>
<keyword evidence="13" id="KW-1185">Reference proteome</keyword>
<name>A0A6P4IXS9_DROKI</name>
<dbReference type="GO" id="GO:0005615">
    <property type="term" value="C:extracellular space"/>
    <property type="evidence" value="ECO:0007669"/>
    <property type="project" value="TreeGrafter"/>
</dbReference>
<evidence type="ECO:0000256" key="3">
    <source>
        <dbReference type="ARBA" id="ARBA00022645"/>
    </source>
</evidence>
<dbReference type="FunFam" id="3.40.630.10:FF:000084">
    <property type="entry name" value="Carboxypeptidase B2"/>
    <property type="match status" value="1"/>
</dbReference>
<evidence type="ECO:0000256" key="5">
    <source>
        <dbReference type="ARBA" id="ARBA00022723"/>
    </source>
</evidence>
<dbReference type="PANTHER" id="PTHR11705:SF140">
    <property type="entry name" value="FI02848P-RELATED"/>
    <property type="match status" value="1"/>
</dbReference>
<keyword evidence="7" id="KW-0378">Hydrolase</keyword>
<gene>
    <name evidence="14" type="primary">LOC108078067</name>
</gene>
<evidence type="ECO:0000256" key="2">
    <source>
        <dbReference type="ARBA" id="ARBA00005988"/>
    </source>
</evidence>
<evidence type="ECO:0000256" key="7">
    <source>
        <dbReference type="ARBA" id="ARBA00022801"/>
    </source>
</evidence>
<keyword evidence="4" id="KW-0645">Protease</keyword>
<comment type="cofactor">
    <cofactor evidence="1">
        <name>Zn(2+)</name>
        <dbReference type="ChEBI" id="CHEBI:29105"/>
    </cofactor>
</comment>
<accession>A0A6P4IXS9</accession>
<dbReference type="AlphaFoldDB" id="A0A6P4IXS9"/>
<sequence>MWKALHAIIWLAAIAGPLAEVEARVSRRQVRHRSPPHLGLDKYMSYEDIMQYLEQLSRVYSDRLELHDVGRTFEKRELRIAKISNGIEPSRKKVIFMDAALHAREWTTPITALYVIHQLVVESRENAYLLANTDWIILPLANPDGYEYSRNTNYWWRNTRTPNTNNCYGTNLNRNFGLGWGEGLPIFRDPCNENYAGTGPFSEVEARVVRDIMHKLVDEKVGFMYLSLHTANRSIFYPWVNEPSPIHNNHEHEEIAQYAAQKILWSTGTIIKPSQGYKYGGRIGGTSVDYAFYMGFPLSFVFEMSGMGKNGVEYRFYPPEQYIRPLVQESWIGIEAMVKKAIEKYPSSRPLHIPVNHKDAVNAAPSNRGFFGNIYEKFTSIFD</sequence>
<dbReference type="PRINTS" id="PR00765">
    <property type="entry name" value="CRBOXYPTASEA"/>
</dbReference>
<evidence type="ECO:0000256" key="11">
    <source>
        <dbReference type="SAM" id="SignalP"/>
    </source>
</evidence>
<dbReference type="SUPFAM" id="SSF53187">
    <property type="entry name" value="Zn-dependent exopeptidases"/>
    <property type="match status" value="1"/>
</dbReference>
<dbReference type="Pfam" id="PF00246">
    <property type="entry name" value="Peptidase_M14"/>
    <property type="match status" value="1"/>
</dbReference>
<dbReference type="SMART" id="SM00631">
    <property type="entry name" value="Zn_pept"/>
    <property type="match status" value="1"/>
</dbReference>
<dbReference type="Gene3D" id="3.40.630.10">
    <property type="entry name" value="Zn peptidases"/>
    <property type="match status" value="1"/>
</dbReference>
<organism evidence="13 14">
    <name type="scientific">Drosophila kikkawai</name>
    <name type="common">Fruit fly</name>
    <dbReference type="NCBI Taxonomy" id="30033"/>
    <lineage>
        <taxon>Eukaryota</taxon>
        <taxon>Metazoa</taxon>
        <taxon>Ecdysozoa</taxon>
        <taxon>Arthropoda</taxon>
        <taxon>Hexapoda</taxon>
        <taxon>Insecta</taxon>
        <taxon>Pterygota</taxon>
        <taxon>Neoptera</taxon>
        <taxon>Endopterygota</taxon>
        <taxon>Diptera</taxon>
        <taxon>Brachycera</taxon>
        <taxon>Muscomorpha</taxon>
        <taxon>Ephydroidea</taxon>
        <taxon>Drosophilidae</taxon>
        <taxon>Drosophila</taxon>
        <taxon>Sophophora</taxon>
    </lineage>
</organism>
<dbReference type="OrthoDB" id="3626597at2759"/>
<feature type="active site" description="Proton donor/acceptor" evidence="10">
    <location>
        <position position="303"/>
    </location>
</feature>
<dbReference type="InterPro" id="IPR000834">
    <property type="entry name" value="Peptidase_M14"/>
</dbReference>
<dbReference type="GeneID" id="108078067"/>
<dbReference type="GO" id="GO:0006508">
    <property type="term" value="P:proteolysis"/>
    <property type="evidence" value="ECO:0007669"/>
    <property type="project" value="UniProtKB-KW"/>
</dbReference>
<dbReference type="GO" id="GO:0008270">
    <property type="term" value="F:zinc ion binding"/>
    <property type="evidence" value="ECO:0007669"/>
    <property type="project" value="InterPro"/>
</dbReference>
<evidence type="ECO:0000313" key="13">
    <source>
        <dbReference type="Proteomes" id="UP001652661"/>
    </source>
</evidence>
<dbReference type="Proteomes" id="UP001652661">
    <property type="component" value="Chromosome 3L"/>
</dbReference>
<keyword evidence="6 11" id="KW-0732">Signal</keyword>
<protein>
    <submittedName>
        <fullName evidence="14">Carboxypeptidase B1</fullName>
    </submittedName>
</protein>
<evidence type="ECO:0000256" key="1">
    <source>
        <dbReference type="ARBA" id="ARBA00001947"/>
    </source>
</evidence>
<keyword evidence="9" id="KW-0482">Metalloprotease</keyword>
<dbReference type="PANTHER" id="PTHR11705">
    <property type="entry name" value="PROTEASE FAMILY M14 CARBOXYPEPTIDASE A,B"/>
    <property type="match status" value="1"/>
</dbReference>
<evidence type="ECO:0000256" key="9">
    <source>
        <dbReference type="ARBA" id="ARBA00023049"/>
    </source>
</evidence>
<dbReference type="GO" id="GO:0004181">
    <property type="term" value="F:metallocarboxypeptidase activity"/>
    <property type="evidence" value="ECO:0007669"/>
    <property type="project" value="InterPro"/>
</dbReference>
<feature type="signal peptide" evidence="11">
    <location>
        <begin position="1"/>
        <end position="23"/>
    </location>
</feature>
<dbReference type="PROSITE" id="PS52035">
    <property type="entry name" value="PEPTIDASE_M14"/>
    <property type="match status" value="1"/>
</dbReference>
<proteinExistence type="inferred from homology"/>
<feature type="chain" id="PRO_5027976782" evidence="11">
    <location>
        <begin position="24"/>
        <end position="383"/>
    </location>
</feature>
<reference evidence="14" key="1">
    <citation type="submission" date="2025-08" db="UniProtKB">
        <authorList>
            <consortium name="RefSeq"/>
        </authorList>
    </citation>
    <scope>IDENTIFICATION</scope>
    <source>
        <strain evidence="14">14028-0561.14</strain>
        <tissue evidence="14">Whole fly</tissue>
    </source>
</reference>
<dbReference type="RefSeq" id="XP_017027123.1">
    <property type="nucleotide sequence ID" value="XM_017171634.3"/>
</dbReference>
<evidence type="ECO:0000256" key="4">
    <source>
        <dbReference type="ARBA" id="ARBA00022670"/>
    </source>
</evidence>
<keyword evidence="5" id="KW-0479">Metal-binding</keyword>
<feature type="domain" description="Peptidase M14" evidence="12">
    <location>
        <begin position="42"/>
        <end position="341"/>
    </location>
</feature>
<evidence type="ECO:0000256" key="6">
    <source>
        <dbReference type="ARBA" id="ARBA00022729"/>
    </source>
</evidence>
<evidence type="ECO:0000313" key="14">
    <source>
        <dbReference type="RefSeq" id="XP_017027123.1"/>
    </source>
</evidence>
<keyword evidence="8" id="KW-0862">Zinc</keyword>
<keyword evidence="3 14" id="KW-0121">Carboxypeptidase</keyword>